<gene>
    <name evidence="7" type="ORF">FHX73_114732</name>
</gene>
<evidence type="ECO:0000313" key="8">
    <source>
        <dbReference type="Proteomes" id="UP000317940"/>
    </source>
</evidence>
<sequence>MTRIVAVHGVLPSRRYAQHQITAAVEAICRLPRGDRRLLHRVHAAAGVTTRHLAVPVEDCARLDGFGARNDAYLRGALALGREAAQGALDQAGIGAHEVDLVVSTTVTGIATPSLEARLAGVLGLRPDVKRVPLFGLGCAGGAAGLARLHDYLTGHPDQTALLLSVELCSATLQRTDASLQNLVAGALFGDGAAAVLAVGRDRAGALAGQGDRDGRRPEITATRSHLFPDTEHLLGWTVRDTGFHIMLGADLPDLVRRHLGPVVREFLAEHELKTEDVTAWVCHPGGPKVLDAVREALALPPRALEATWRSLAGVGNLSSASVLHILRDTLAGQSPPPGTPGLLLAMGPGFGVELVLLRW</sequence>
<evidence type="ECO:0000259" key="5">
    <source>
        <dbReference type="Pfam" id="PF00195"/>
    </source>
</evidence>
<dbReference type="InterPro" id="IPR011141">
    <property type="entry name" value="Polyketide_synthase_type-III"/>
</dbReference>
<dbReference type="Pfam" id="PF00195">
    <property type="entry name" value="Chal_sti_synt_N"/>
    <property type="match status" value="1"/>
</dbReference>
<dbReference type="Gene3D" id="3.40.47.10">
    <property type="match status" value="2"/>
</dbReference>
<dbReference type="SUPFAM" id="SSF53901">
    <property type="entry name" value="Thiolase-like"/>
    <property type="match status" value="1"/>
</dbReference>
<reference evidence="7 8" key="1">
    <citation type="submission" date="2019-06" db="EMBL/GenBank/DDBJ databases">
        <title>Sequencing the genomes of 1000 actinobacteria strains.</title>
        <authorList>
            <person name="Klenk H.-P."/>
        </authorList>
    </citation>
    <scope>NUCLEOTIDE SEQUENCE [LARGE SCALE GENOMIC DNA]</scope>
    <source>
        <strain evidence="7 8">DSM 44826</strain>
    </source>
</reference>
<feature type="active site" description="Acyl-thioester intermediate" evidence="4">
    <location>
        <position position="139"/>
    </location>
</feature>
<feature type="domain" description="Chalcone/stilbene synthase N-terminal" evidence="5">
    <location>
        <begin position="68"/>
        <end position="200"/>
    </location>
</feature>
<dbReference type="InterPro" id="IPR016039">
    <property type="entry name" value="Thiolase-like"/>
</dbReference>
<accession>A0A561UNB9</accession>
<comment type="caution">
    <text evidence="7">The sequence shown here is derived from an EMBL/GenBank/DDBJ whole genome shotgun (WGS) entry which is preliminary data.</text>
</comment>
<keyword evidence="8" id="KW-1185">Reference proteome</keyword>
<feature type="domain" description="Chalcone/stilbene synthase C-terminal" evidence="6">
    <location>
        <begin position="221"/>
        <end position="359"/>
    </location>
</feature>
<keyword evidence="2" id="KW-0808">Transferase</keyword>
<keyword evidence="3" id="KW-0012">Acyltransferase</keyword>
<dbReference type="PANTHER" id="PTHR11877:SF99">
    <property type="entry name" value="1,3,6,8-TETRAHYDROXYNAPHTHALENE SYNTHASE"/>
    <property type="match status" value="1"/>
</dbReference>
<dbReference type="Proteomes" id="UP000317940">
    <property type="component" value="Unassembled WGS sequence"/>
</dbReference>
<evidence type="ECO:0000259" key="6">
    <source>
        <dbReference type="Pfam" id="PF02797"/>
    </source>
</evidence>
<evidence type="ECO:0000256" key="3">
    <source>
        <dbReference type="ARBA" id="ARBA00023315"/>
    </source>
</evidence>
<dbReference type="PANTHER" id="PTHR11877">
    <property type="entry name" value="HYDROXYMETHYLGLUTARYL-COA SYNTHASE"/>
    <property type="match status" value="1"/>
</dbReference>
<evidence type="ECO:0000313" key="7">
    <source>
        <dbReference type="EMBL" id="TWG00852.1"/>
    </source>
</evidence>
<organism evidence="7 8">
    <name type="scientific">Kitasatospora viridis</name>
    <dbReference type="NCBI Taxonomy" id="281105"/>
    <lineage>
        <taxon>Bacteria</taxon>
        <taxon>Bacillati</taxon>
        <taxon>Actinomycetota</taxon>
        <taxon>Actinomycetes</taxon>
        <taxon>Kitasatosporales</taxon>
        <taxon>Streptomycetaceae</taxon>
        <taxon>Kitasatospora</taxon>
    </lineage>
</organism>
<dbReference type="PROSITE" id="PS00441">
    <property type="entry name" value="CHALCONE_SYNTH"/>
    <property type="match status" value="1"/>
</dbReference>
<evidence type="ECO:0000256" key="4">
    <source>
        <dbReference type="PIRSR" id="PIRSR000451-1"/>
    </source>
</evidence>
<dbReference type="InterPro" id="IPR001099">
    <property type="entry name" value="Chalcone/stilbene_synt_N"/>
</dbReference>
<dbReference type="CDD" id="cd00831">
    <property type="entry name" value="CHS_like"/>
    <property type="match status" value="1"/>
</dbReference>
<dbReference type="InterPro" id="IPR018088">
    <property type="entry name" value="Chalcone/stilbene_synthase_AS"/>
</dbReference>
<dbReference type="GO" id="GO:0016747">
    <property type="term" value="F:acyltransferase activity, transferring groups other than amino-acyl groups"/>
    <property type="evidence" value="ECO:0007669"/>
    <property type="project" value="InterPro"/>
</dbReference>
<comment type="similarity">
    <text evidence="1">Belongs to the thiolase-like superfamily. Chalcone/stilbene synthases family.</text>
</comment>
<proteinExistence type="inferred from homology"/>
<dbReference type="GO" id="GO:0030639">
    <property type="term" value="P:polyketide biosynthetic process"/>
    <property type="evidence" value="ECO:0007669"/>
    <property type="project" value="TreeGrafter"/>
</dbReference>
<dbReference type="AlphaFoldDB" id="A0A561UNB9"/>
<dbReference type="RefSeq" id="WP_145906888.1">
    <property type="nucleotide sequence ID" value="NZ_BAAAMZ010000003.1"/>
</dbReference>
<dbReference type="OrthoDB" id="9786288at2"/>
<dbReference type="PIRSF" id="PIRSF000451">
    <property type="entry name" value="PKS_III"/>
    <property type="match status" value="1"/>
</dbReference>
<dbReference type="Pfam" id="PF02797">
    <property type="entry name" value="Chal_sti_synt_C"/>
    <property type="match status" value="1"/>
</dbReference>
<dbReference type="InterPro" id="IPR012328">
    <property type="entry name" value="Chalcone/stilbene_synt_C"/>
</dbReference>
<evidence type="ECO:0000256" key="2">
    <source>
        <dbReference type="ARBA" id="ARBA00022679"/>
    </source>
</evidence>
<dbReference type="EMBL" id="VIWT01000001">
    <property type="protein sequence ID" value="TWG00852.1"/>
    <property type="molecule type" value="Genomic_DNA"/>
</dbReference>
<dbReference type="FunFam" id="3.40.47.10:FF:000014">
    <property type="entry name" value="Chalcone synthase 1"/>
    <property type="match status" value="1"/>
</dbReference>
<protein>
    <submittedName>
        <fullName evidence="7">Isopalmitoylresorcinol synthase</fullName>
    </submittedName>
</protein>
<evidence type="ECO:0000256" key="1">
    <source>
        <dbReference type="ARBA" id="ARBA00005531"/>
    </source>
</evidence>
<name>A0A561UNB9_9ACTN</name>